<proteinExistence type="predicted"/>
<dbReference type="SMART" id="SM00382">
    <property type="entry name" value="AAA"/>
    <property type="match status" value="2"/>
</dbReference>
<dbReference type="GO" id="GO:0016887">
    <property type="term" value="F:ATP hydrolysis activity"/>
    <property type="evidence" value="ECO:0007669"/>
    <property type="project" value="InterPro"/>
</dbReference>
<dbReference type="SUPFAM" id="SSF52540">
    <property type="entry name" value="P-loop containing nucleoside triphosphate hydrolases"/>
    <property type="match status" value="2"/>
</dbReference>
<dbReference type="PANTHER" id="PTHR43158:SF2">
    <property type="entry name" value="SKFA PEPTIDE EXPORT ATP-BINDING PROTEIN SKFE"/>
    <property type="match status" value="1"/>
</dbReference>
<dbReference type="AlphaFoldDB" id="A0A4R4K822"/>
<dbReference type="PROSITE" id="PS50893">
    <property type="entry name" value="ABC_TRANSPORTER_2"/>
    <property type="match status" value="2"/>
</dbReference>
<evidence type="ECO:0000313" key="5">
    <source>
        <dbReference type="Proteomes" id="UP000295706"/>
    </source>
</evidence>
<dbReference type="OrthoDB" id="9789994at2"/>
<dbReference type="PANTHER" id="PTHR43158">
    <property type="entry name" value="SKFA PEPTIDE EXPORT ATP-BINDING PROTEIN SKFE"/>
    <property type="match status" value="1"/>
</dbReference>
<evidence type="ECO:0000256" key="2">
    <source>
        <dbReference type="ARBA" id="ARBA00022840"/>
    </source>
</evidence>
<keyword evidence="1" id="KW-0547">Nucleotide-binding</keyword>
<dbReference type="InterPro" id="IPR003439">
    <property type="entry name" value="ABC_transporter-like_ATP-bd"/>
</dbReference>
<evidence type="ECO:0000256" key="1">
    <source>
        <dbReference type="ARBA" id="ARBA00022741"/>
    </source>
</evidence>
<evidence type="ECO:0000259" key="3">
    <source>
        <dbReference type="PROSITE" id="PS50893"/>
    </source>
</evidence>
<dbReference type="InterPro" id="IPR017871">
    <property type="entry name" value="ABC_transporter-like_CS"/>
</dbReference>
<dbReference type="InterPro" id="IPR027417">
    <property type="entry name" value="P-loop_NTPase"/>
</dbReference>
<gene>
    <name evidence="4" type="ORF">EZE20_15915</name>
</gene>
<dbReference type="Proteomes" id="UP000295706">
    <property type="component" value="Unassembled WGS sequence"/>
</dbReference>
<comment type="caution">
    <text evidence="4">The sequence shown here is derived from an EMBL/GenBank/DDBJ whole genome shotgun (WGS) entry which is preliminary data.</text>
</comment>
<name>A0A4R4K822_9BACT</name>
<reference evidence="4 5" key="1">
    <citation type="submission" date="2019-02" db="EMBL/GenBank/DDBJ databases">
        <title>Arundinibacter roseus gen. nov., sp. nov., a new member of the family Cytophagaceae.</title>
        <authorList>
            <person name="Szuroczki S."/>
            <person name="Khayer B."/>
            <person name="Sproer C."/>
            <person name="Toumi M."/>
            <person name="Szabo A."/>
            <person name="Felfoldi T."/>
            <person name="Schumann P."/>
            <person name="Toth E."/>
        </authorList>
    </citation>
    <scope>NUCLEOTIDE SEQUENCE [LARGE SCALE GENOMIC DNA]</scope>
    <source>
        <strain evidence="4 5">DMA-k-7a</strain>
    </source>
</reference>
<dbReference type="Pfam" id="PF00005">
    <property type="entry name" value="ABC_tran"/>
    <property type="match status" value="2"/>
</dbReference>
<feature type="domain" description="ABC transporter" evidence="3">
    <location>
        <begin position="271"/>
        <end position="497"/>
    </location>
</feature>
<sequence length="497" mass="55643">MPVLSLQHISVRKFDSPVLFDLTWEVKPGEQWVICGGNGSGKTTLLETLASRWATTQGQLHKQGVVEFVANDYSFNRIARAAAQYYQQRFQAYEAAVAPSVREVLTEQMKPVGTVDDKSVQLAENTVSEEKLEEVCSLLQLTHLLDQPFITLSNGETRRMLLARSLVKKPDILLLDHPFVGLDVHSREVLRTALATLASRGSTIILATSPSEIPAFFTHILELNQGRIINQSTLENWSPKSLMMSSESPHPHFENFTTFDAPSGPDFAHAFDLRNIRVVYDGKAVLDQVNWKVQKGEKWALTGANGSGKSTLLSILTADHPQRFANDYDLFDQKRGGKGASIWDIKQKIGHVSPELHLYFPTETTVFKAIASGFFDATGVYFKKLNPHQTEQVHQMVALLQLTPEMDRPLQKLSKGEQRLVLLARALVKNPPLLIMDEPCQGLDVGSIEYFKAVVDALCGSDQRTLIYVSHYPHEIPSCVNNFLKLERGRVAEIRRV</sequence>
<keyword evidence="5" id="KW-1185">Reference proteome</keyword>
<evidence type="ECO:0000313" key="4">
    <source>
        <dbReference type="EMBL" id="TDB63827.1"/>
    </source>
</evidence>
<dbReference type="Gene3D" id="3.40.50.300">
    <property type="entry name" value="P-loop containing nucleotide triphosphate hydrolases"/>
    <property type="match status" value="2"/>
</dbReference>
<organism evidence="4 5">
    <name type="scientific">Arundinibacter roseus</name>
    <dbReference type="NCBI Taxonomy" id="2070510"/>
    <lineage>
        <taxon>Bacteria</taxon>
        <taxon>Pseudomonadati</taxon>
        <taxon>Bacteroidota</taxon>
        <taxon>Cytophagia</taxon>
        <taxon>Cytophagales</taxon>
        <taxon>Spirosomataceae</taxon>
        <taxon>Arundinibacter</taxon>
    </lineage>
</organism>
<feature type="domain" description="ABC transporter" evidence="3">
    <location>
        <begin position="4"/>
        <end position="250"/>
    </location>
</feature>
<dbReference type="PROSITE" id="PS00211">
    <property type="entry name" value="ABC_TRANSPORTER_1"/>
    <property type="match status" value="1"/>
</dbReference>
<dbReference type="GO" id="GO:0005524">
    <property type="term" value="F:ATP binding"/>
    <property type="evidence" value="ECO:0007669"/>
    <property type="project" value="UniProtKB-KW"/>
</dbReference>
<dbReference type="InterPro" id="IPR003593">
    <property type="entry name" value="AAA+_ATPase"/>
</dbReference>
<keyword evidence="2 4" id="KW-0067">ATP-binding</keyword>
<dbReference type="EMBL" id="SMJU01000009">
    <property type="protein sequence ID" value="TDB63827.1"/>
    <property type="molecule type" value="Genomic_DNA"/>
</dbReference>
<accession>A0A4R4K822</accession>
<protein>
    <submittedName>
        <fullName evidence="4">ATP-binding cassette domain-containing protein</fullName>
    </submittedName>
</protein>